<proteinExistence type="predicted"/>
<protein>
    <submittedName>
        <fullName evidence="2">Uncharacterized protein</fullName>
    </submittedName>
</protein>
<dbReference type="Proteomes" id="UP000275078">
    <property type="component" value="Unassembled WGS sequence"/>
</dbReference>
<organism evidence="2 3">
    <name type="scientific">Ascobolus immersus RN42</name>
    <dbReference type="NCBI Taxonomy" id="1160509"/>
    <lineage>
        <taxon>Eukaryota</taxon>
        <taxon>Fungi</taxon>
        <taxon>Dikarya</taxon>
        <taxon>Ascomycota</taxon>
        <taxon>Pezizomycotina</taxon>
        <taxon>Pezizomycetes</taxon>
        <taxon>Pezizales</taxon>
        <taxon>Ascobolaceae</taxon>
        <taxon>Ascobolus</taxon>
    </lineage>
</organism>
<evidence type="ECO:0000313" key="2">
    <source>
        <dbReference type="EMBL" id="RPA72091.1"/>
    </source>
</evidence>
<evidence type="ECO:0000256" key="1">
    <source>
        <dbReference type="SAM" id="SignalP"/>
    </source>
</evidence>
<evidence type="ECO:0000313" key="3">
    <source>
        <dbReference type="Proteomes" id="UP000275078"/>
    </source>
</evidence>
<keyword evidence="3" id="KW-1185">Reference proteome</keyword>
<accession>A0A3N4HIP0</accession>
<dbReference type="EMBL" id="ML119880">
    <property type="protein sequence ID" value="RPA72091.1"/>
    <property type="molecule type" value="Genomic_DNA"/>
</dbReference>
<feature type="chain" id="PRO_5018002541" evidence="1">
    <location>
        <begin position="20"/>
        <end position="199"/>
    </location>
</feature>
<name>A0A3N4HIP0_ASCIM</name>
<gene>
    <name evidence="2" type="ORF">BJ508DRAFT_79711</name>
</gene>
<feature type="signal peptide" evidence="1">
    <location>
        <begin position="1"/>
        <end position="19"/>
    </location>
</feature>
<keyword evidence="1" id="KW-0732">Signal</keyword>
<sequence>MNWHLAVASEFLFFSLLNRFNWTMDCVTIGKAANTAYHDMISLSGISSPPNSRNSSKQTLKIPALPPHNYVELQTRKITGTFHQSVVAPQTKQIPNSQAAVGAYNPSSTASASQSAAPVTGCHRIISWKVTWLPEIVSFRRCTSRCYALSPLHPSTETPSSIMAIWLQACNRSLVMGGKVMEWPCCDDIGLWQPMGWAL</sequence>
<reference evidence="2 3" key="1">
    <citation type="journal article" date="2018" name="Nat. Ecol. Evol.">
        <title>Pezizomycetes genomes reveal the molecular basis of ectomycorrhizal truffle lifestyle.</title>
        <authorList>
            <person name="Murat C."/>
            <person name="Payen T."/>
            <person name="Noel B."/>
            <person name="Kuo A."/>
            <person name="Morin E."/>
            <person name="Chen J."/>
            <person name="Kohler A."/>
            <person name="Krizsan K."/>
            <person name="Balestrini R."/>
            <person name="Da Silva C."/>
            <person name="Montanini B."/>
            <person name="Hainaut M."/>
            <person name="Levati E."/>
            <person name="Barry K.W."/>
            <person name="Belfiori B."/>
            <person name="Cichocki N."/>
            <person name="Clum A."/>
            <person name="Dockter R.B."/>
            <person name="Fauchery L."/>
            <person name="Guy J."/>
            <person name="Iotti M."/>
            <person name="Le Tacon F."/>
            <person name="Lindquist E.A."/>
            <person name="Lipzen A."/>
            <person name="Malagnac F."/>
            <person name="Mello A."/>
            <person name="Molinier V."/>
            <person name="Miyauchi S."/>
            <person name="Poulain J."/>
            <person name="Riccioni C."/>
            <person name="Rubini A."/>
            <person name="Sitrit Y."/>
            <person name="Splivallo R."/>
            <person name="Traeger S."/>
            <person name="Wang M."/>
            <person name="Zifcakova L."/>
            <person name="Wipf D."/>
            <person name="Zambonelli A."/>
            <person name="Paolocci F."/>
            <person name="Nowrousian M."/>
            <person name="Ottonello S."/>
            <person name="Baldrian P."/>
            <person name="Spatafora J.W."/>
            <person name="Henrissat B."/>
            <person name="Nagy L.G."/>
            <person name="Aury J.M."/>
            <person name="Wincker P."/>
            <person name="Grigoriev I.V."/>
            <person name="Bonfante P."/>
            <person name="Martin F.M."/>
        </authorList>
    </citation>
    <scope>NUCLEOTIDE SEQUENCE [LARGE SCALE GENOMIC DNA]</scope>
    <source>
        <strain evidence="2 3">RN42</strain>
    </source>
</reference>
<dbReference type="AlphaFoldDB" id="A0A3N4HIP0"/>